<dbReference type="HAMAP" id="MF_00184">
    <property type="entry name" value="Thr_tRNA_synth"/>
    <property type="match status" value="1"/>
</dbReference>
<dbReference type="GO" id="GO:0004829">
    <property type="term" value="F:threonine-tRNA ligase activity"/>
    <property type="evidence" value="ECO:0007669"/>
    <property type="project" value="UniProtKB-UniRule"/>
</dbReference>
<dbReference type="PANTHER" id="PTHR11451:SF44">
    <property type="entry name" value="THREONINE--TRNA LIGASE, CHLOROPLASTIC_MITOCHONDRIAL 2"/>
    <property type="match status" value="1"/>
</dbReference>
<evidence type="ECO:0000256" key="2">
    <source>
        <dbReference type="ARBA" id="ARBA00008226"/>
    </source>
</evidence>
<dbReference type="Pfam" id="PF03129">
    <property type="entry name" value="HGTP_anticodon"/>
    <property type="match status" value="1"/>
</dbReference>
<dbReference type="PROSITE" id="PS51880">
    <property type="entry name" value="TGS"/>
    <property type="match status" value="1"/>
</dbReference>
<dbReference type="Gene3D" id="3.40.50.800">
    <property type="entry name" value="Anticodon-binding domain"/>
    <property type="match status" value="1"/>
</dbReference>
<dbReference type="PRINTS" id="PR01047">
    <property type="entry name" value="TRNASYNTHTHR"/>
</dbReference>
<keyword evidence="11 14" id="KW-0648">Protein biosynthesis</keyword>
<evidence type="ECO:0000256" key="3">
    <source>
        <dbReference type="ARBA" id="ARBA00022490"/>
    </source>
</evidence>
<accession>A0A2M9ZN67</accession>
<feature type="domain" description="Aminoacyl-transfer RNA synthetases class-II family profile" evidence="15">
    <location>
        <begin position="325"/>
        <end position="593"/>
    </location>
</feature>
<dbReference type="AlphaFoldDB" id="A0A2M9ZN67"/>
<name>A0A2M9ZN67_9LEPT</name>
<keyword evidence="6 14" id="KW-0479">Metal-binding</keyword>
<dbReference type="InterPro" id="IPR018163">
    <property type="entry name" value="Thr/Ala-tRNA-synth_IIc_edit"/>
</dbReference>
<evidence type="ECO:0000313" key="18">
    <source>
        <dbReference type="EMBL" id="PJZ73526.1"/>
    </source>
</evidence>
<keyword evidence="12 14" id="KW-0030">Aminoacyl-tRNA synthetase</keyword>
<protein>
    <recommendedName>
        <fullName evidence="14">Threonine--tRNA ligase</fullName>
        <ecNumber evidence="14">6.1.1.3</ecNumber>
    </recommendedName>
    <alternativeName>
        <fullName evidence="14">Threonyl-tRNA synthetase</fullName>
        <shortName evidence="14">ThrRS</shortName>
    </alternativeName>
</protein>
<keyword evidence="4 14" id="KW-0820">tRNA-binding</keyword>
<comment type="subunit">
    <text evidence="14">Homodimer.</text>
</comment>
<dbReference type="CDD" id="cd00860">
    <property type="entry name" value="ThrRS_anticodon"/>
    <property type="match status" value="1"/>
</dbReference>
<evidence type="ECO:0000256" key="10">
    <source>
        <dbReference type="ARBA" id="ARBA00022884"/>
    </source>
</evidence>
<comment type="cofactor">
    <cofactor evidence="14">
        <name>Zn(2+)</name>
        <dbReference type="ChEBI" id="CHEBI:29105"/>
    </cofactor>
    <text evidence="14">Binds 1 zinc ion per subunit.</text>
</comment>
<dbReference type="Gene3D" id="3.30.980.10">
    <property type="entry name" value="Threonyl-trna Synthetase, Chain A, domain 2"/>
    <property type="match status" value="1"/>
</dbReference>
<evidence type="ECO:0000259" key="16">
    <source>
        <dbReference type="PROSITE" id="PS51880"/>
    </source>
</evidence>
<evidence type="ECO:0000256" key="1">
    <source>
        <dbReference type="ARBA" id="ARBA00004496"/>
    </source>
</evidence>
<dbReference type="InterPro" id="IPR012947">
    <property type="entry name" value="tRNA_SAD"/>
</dbReference>
<dbReference type="InterPro" id="IPR047246">
    <property type="entry name" value="ThrRS_anticodon"/>
</dbReference>
<feature type="binding site" evidence="14">
    <location>
        <position position="444"/>
    </location>
    <ligand>
        <name>Zn(2+)</name>
        <dbReference type="ChEBI" id="CHEBI:29105"/>
        <note>catalytic</note>
    </ligand>
</feature>
<dbReference type="InterPro" id="IPR002314">
    <property type="entry name" value="aa-tRNA-synt_IIb"/>
</dbReference>
<keyword evidence="8 14" id="KW-0862">Zinc</keyword>
<comment type="catalytic activity">
    <reaction evidence="13 14">
        <text>tRNA(Thr) + L-threonine + ATP = L-threonyl-tRNA(Thr) + AMP + diphosphate + H(+)</text>
        <dbReference type="Rhea" id="RHEA:24624"/>
        <dbReference type="Rhea" id="RHEA-COMP:9670"/>
        <dbReference type="Rhea" id="RHEA-COMP:9704"/>
        <dbReference type="ChEBI" id="CHEBI:15378"/>
        <dbReference type="ChEBI" id="CHEBI:30616"/>
        <dbReference type="ChEBI" id="CHEBI:33019"/>
        <dbReference type="ChEBI" id="CHEBI:57926"/>
        <dbReference type="ChEBI" id="CHEBI:78442"/>
        <dbReference type="ChEBI" id="CHEBI:78534"/>
        <dbReference type="ChEBI" id="CHEBI:456215"/>
        <dbReference type="EC" id="6.1.1.3"/>
    </reaction>
</comment>
<dbReference type="OrthoDB" id="9802304at2"/>
<dbReference type="EMBL" id="NPDY01000017">
    <property type="protein sequence ID" value="PJZ68690.1"/>
    <property type="molecule type" value="Genomic_DNA"/>
</dbReference>
<dbReference type="InterPro" id="IPR004154">
    <property type="entry name" value="Anticodon-bd"/>
</dbReference>
<dbReference type="GO" id="GO:0006435">
    <property type="term" value="P:threonyl-tRNA aminoacylation"/>
    <property type="evidence" value="ECO:0007669"/>
    <property type="project" value="UniProtKB-UniRule"/>
</dbReference>
<dbReference type="InterPro" id="IPR036621">
    <property type="entry name" value="Anticodon-bd_dom_sf"/>
</dbReference>
<keyword evidence="7 14" id="KW-0547">Nucleotide-binding</keyword>
<dbReference type="Proteomes" id="UP000231962">
    <property type="component" value="Unassembled WGS sequence"/>
</dbReference>
<dbReference type="InterPro" id="IPR033728">
    <property type="entry name" value="ThrRS_core"/>
</dbReference>
<dbReference type="SUPFAM" id="SSF52954">
    <property type="entry name" value="Class II aaRS ABD-related"/>
    <property type="match status" value="1"/>
</dbReference>
<comment type="similarity">
    <text evidence="2 14">Belongs to the class-II aminoacyl-tRNA synthetase family.</text>
</comment>
<evidence type="ECO:0000259" key="15">
    <source>
        <dbReference type="PROSITE" id="PS50862"/>
    </source>
</evidence>
<dbReference type="InterPro" id="IPR012675">
    <property type="entry name" value="Beta-grasp_dom_sf"/>
</dbReference>
<dbReference type="PANTHER" id="PTHR11451">
    <property type="entry name" value="THREONINE-TRNA LIGASE"/>
    <property type="match status" value="1"/>
</dbReference>
<feature type="binding site" evidence="14">
    <location>
        <position position="393"/>
    </location>
    <ligand>
        <name>Zn(2+)</name>
        <dbReference type="ChEBI" id="CHEBI:29105"/>
        <note>catalytic</note>
    </ligand>
</feature>
<evidence type="ECO:0000313" key="19">
    <source>
        <dbReference type="Proteomes" id="UP000231962"/>
    </source>
</evidence>
<keyword evidence="10 14" id="KW-0694">RNA-binding</keyword>
<comment type="caution">
    <text evidence="18">The sequence shown here is derived from an EMBL/GenBank/DDBJ whole genome shotgun (WGS) entry which is preliminary data.</text>
</comment>
<evidence type="ECO:0000256" key="11">
    <source>
        <dbReference type="ARBA" id="ARBA00022917"/>
    </source>
</evidence>
<evidence type="ECO:0000256" key="8">
    <source>
        <dbReference type="ARBA" id="ARBA00022833"/>
    </source>
</evidence>
<dbReference type="Proteomes" id="UP000231990">
    <property type="component" value="Unassembled WGS sequence"/>
</dbReference>
<dbReference type="SMART" id="SM00863">
    <property type="entry name" value="tRNA_SAD"/>
    <property type="match status" value="1"/>
</dbReference>
<evidence type="ECO:0000256" key="4">
    <source>
        <dbReference type="ARBA" id="ARBA00022555"/>
    </source>
</evidence>
<evidence type="ECO:0000313" key="17">
    <source>
        <dbReference type="EMBL" id="PJZ68690.1"/>
    </source>
</evidence>
<organism evidence="18 20">
    <name type="scientific">Leptospira perolatii</name>
    <dbReference type="NCBI Taxonomy" id="2023191"/>
    <lineage>
        <taxon>Bacteria</taxon>
        <taxon>Pseudomonadati</taxon>
        <taxon>Spirochaetota</taxon>
        <taxon>Spirochaetia</taxon>
        <taxon>Leptospirales</taxon>
        <taxon>Leptospiraceae</taxon>
        <taxon>Leptospira</taxon>
    </lineage>
</organism>
<dbReference type="FunFam" id="3.30.930.10:FF:000019">
    <property type="entry name" value="Threonine--tRNA ligase"/>
    <property type="match status" value="1"/>
</dbReference>
<dbReference type="InterPro" id="IPR002320">
    <property type="entry name" value="Thr-tRNA-ligase_IIa"/>
</dbReference>
<dbReference type="PROSITE" id="PS50862">
    <property type="entry name" value="AA_TRNA_LIGASE_II"/>
    <property type="match status" value="1"/>
</dbReference>
<feature type="region of interest" description="Catalytic" evidence="14">
    <location>
        <begin position="302"/>
        <end position="593"/>
    </location>
</feature>
<dbReference type="InterPro" id="IPR006195">
    <property type="entry name" value="aa-tRNA-synth_II"/>
</dbReference>
<evidence type="ECO:0000256" key="14">
    <source>
        <dbReference type="HAMAP-Rule" id="MF_00184"/>
    </source>
</evidence>
<dbReference type="NCBIfam" id="TIGR00418">
    <property type="entry name" value="thrS"/>
    <property type="match status" value="1"/>
</dbReference>
<evidence type="ECO:0000256" key="12">
    <source>
        <dbReference type="ARBA" id="ARBA00023146"/>
    </source>
</evidence>
<evidence type="ECO:0000256" key="9">
    <source>
        <dbReference type="ARBA" id="ARBA00022840"/>
    </source>
</evidence>
<dbReference type="GO" id="GO:0000049">
    <property type="term" value="F:tRNA binding"/>
    <property type="evidence" value="ECO:0007669"/>
    <property type="project" value="UniProtKB-KW"/>
</dbReference>
<dbReference type="SUPFAM" id="SSF55186">
    <property type="entry name" value="ThrRS/AlaRS common domain"/>
    <property type="match status" value="1"/>
</dbReference>
<evidence type="ECO:0000313" key="20">
    <source>
        <dbReference type="Proteomes" id="UP000231990"/>
    </source>
</evidence>
<gene>
    <name evidence="14" type="primary">thrS</name>
    <name evidence="17" type="ORF">CH360_14935</name>
    <name evidence="18" type="ORF">CH373_08440</name>
</gene>
<dbReference type="FunFam" id="3.40.50.800:FF:000001">
    <property type="entry name" value="Threonine--tRNA ligase"/>
    <property type="match status" value="1"/>
</dbReference>
<dbReference type="EC" id="6.1.1.3" evidence="14"/>
<dbReference type="SUPFAM" id="SSF55681">
    <property type="entry name" value="Class II aaRS and biotin synthetases"/>
    <property type="match status" value="1"/>
</dbReference>
<dbReference type="FunFam" id="3.30.54.20:FF:000002">
    <property type="entry name" value="Threonine--tRNA ligase"/>
    <property type="match status" value="1"/>
</dbReference>
<proteinExistence type="inferred from homology"/>
<dbReference type="Pfam" id="PF00587">
    <property type="entry name" value="tRNA-synt_2b"/>
    <property type="match status" value="1"/>
</dbReference>
<dbReference type="CDD" id="cd00771">
    <property type="entry name" value="ThrRS_core"/>
    <property type="match status" value="1"/>
</dbReference>
<reference evidence="19 20" key="1">
    <citation type="submission" date="2017-07" db="EMBL/GenBank/DDBJ databases">
        <title>Leptospira spp. isolated from tropical soils.</title>
        <authorList>
            <person name="Thibeaux R."/>
            <person name="Iraola G."/>
            <person name="Ferres I."/>
            <person name="Bierque E."/>
            <person name="Girault D."/>
            <person name="Soupe-Gilbert M.-E."/>
            <person name="Picardeau M."/>
            <person name="Goarant C."/>
        </authorList>
    </citation>
    <scope>NUCLEOTIDE SEQUENCE [LARGE SCALE GENOMIC DNA]</scope>
    <source>
        <strain evidence="18 20">FH1-B-B1</strain>
        <strain evidence="17 19">FH1-B-C1</strain>
    </source>
</reference>
<feature type="domain" description="TGS" evidence="16">
    <location>
        <begin position="51"/>
        <end position="118"/>
    </location>
</feature>
<dbReference type="InterPro" id="IPR004095">
    <property type="entry name" value="TGS"/>
</dbReference>
<sequence length="695" mass="79503">MIRGKLVRRVYHRTGPRPGRVGTFQVPSSDCEKTTVSAIWNHRLRGLEVSSKNVHITLPDGSTKQAALGSTYREFIESNLPFLKNKALAVRFTAAGNTPAVLDLSRTLETAGKLEVLTFQEKDGWETFQHSAAHLLGMAVQNLYKEAKLTVGPVIENGPGFFYYDIDFGETIITPEDFPKIESEMKRIVDSDLEVYRKVWDKKEAISTFDKMGENYKIEIIGNIPDPQVSIYGMGEWFDLCRGPHIPRSGLLKAFKLTALSGAYWKANKDNRMLTRIYGVAFPSKKELDEYLFQLEEAKKRDHRKIGKEMDLFSFQPEAPGFPFWHPKGAVLWNTLADYLRKESAKRGYQEIKTPTVLSSDLWKVSGHWDNYKENMYFTSIDEAEYAIKPMNCPGCSLIYKHHLHSYRELPLRFSELGSVHRHELHGVLHGLFRVRAFTQDDAHIYTPIEYVESEVMDTIDFTLEVYRKFGYSEFKTFIATRPEKSVGKDEDWEFGTEVLKKSLEKKGIQYGIKEGEGAFYGPKIEFNIKDSIGRMWQCGTIQIDFSMPERFQLDYTDSSGGKKRPAMIHRAVYGSLERFIGILIEHYEGKFPLWISPNQVRVLTVTDAVTEYGQEVMRKLVDAGFRAEADFKNDKIGAKIRDSILKKANYLLVLGEKERDGGTVAVRKRGSEETKSMTLDEFFAILNEELKTGA</sequence>
<dbReference type="CDD" id="cd01667">
    <property type="entry name" value="TGS_ThrRS"/>
    <property type="match status" value="1"/>
</dbReference>
<comment type="subcellular location">
    <subcellularLocation>
        <location evidence="1 14">Cytoplasm</location>
    </subcellularLocation>
</comment>
<dbReference type="Gene3D" id="3.10.20.30">
    <property type="match status" value="1"/>
</dbReference>
<keyword evidence="3 14" id="KW-0963">Cytoplasm</keyword>
<feature type="binding site" evidence="14">
    <location>
        <position position="570"/>
    </location>
    <ligand>
        <name>Zn(2+)</name>
        <dbReference type="ChEBI" id="CHEBI:29105"/>
        <note>catalytic</note>
    </ligand>
</feature>
<dbReference type="GO" id="GO:0005737">
    <property type="term" value="C:cytoplasm"/>
    <property type="evidence" value="ECO:0007669"/>
    <property type="project" value="UniProtKB-SubCell"/>
</dbReference>
<dbReference type="Gene3D" id="3.30.930.10">
    <property type="entry name" value="Bira Bifunctional Protein, Domain 2"/>
    <property type="match status" value="1"/>
</dbReference>
<dbReference type="GO" id="GO:0005524">
    <property type="term" value="F:ATP binding"/>
    <property type="evidence" value="ECO:0007669"/>
    <property type="project" value="UniProtKB-UniRule"/>
</dbReference>
<evidence type="ECO:0000256" key="13">
    <source>
        <dbReference type="ARBA" id="ARBA00049515"/>
    </source>
</evidence>
<keyword evidence="19" id="KW-1185">Reference proteome</keyword>
<dbReference type="InterPro" id="IPR045864">
    <property type="entry name" value="aa-tRNA-synth_II/BPL/LPL"/>
</dbReference>
<dbReference type="FunFam" id="3.30.980.10:FF:000005">
    <property type="entry name" value="Threonyl-tRNA synthetase, mitochondrial"/>
    <property type="match status" value="1"/>
</dbReference>
<dbReference type="EMBL" id="NPDZ01000004">
    <property type="protein sequence ID" value="PJZ73526.1"/>
    <property type="molecule type" value="Genomic_DNA"/>
</dbReference>
<evidence type="ECO:0000256" key="5">
    <source>
        <dbReference type="ARBA" id="ARBA00022598"/>
    </source>
</evidence>
<keyword evidence="9 14" id="KW-0067">ATP-binding</keyword>
<evidence type="ECO:0000256" key="6">
    <source>
        <dbReference type="ARBA" id="ARBA00022723"/>
    </source>
</evidence>
<dbReference type="Gene3D" id="3.30.54.20">
    <property type="match status" value="1"/>
</dbReference>
<dbReference type="Pfam" id="PF07973">
    <property type="entry name" value="tRNA_SAD"/>
    <property type="match status" value="1"/>
</dbReference>
<keyword evidence="5 14" id="KW-0436">Ligase</keyword>
<dbReference type="GO" id="GO:0046872">
    <property type="term" value="F:metal ion binding"/>
    <property type="evidence" value="ECO:0007669"/>
    <property type="project" value="UniProtKB-KW"/>
</dbReference>
<evidence type="ECO:0000256" key="7">
    <source>
        <dbReference type="ARBA" id="ARBA00022741"/>
    </source>
</evidence>